<reference evidence="9" key="1">
    <citation type="submission" date="2016-08" db="EMBL/GenBank/DDBJ databases">
        <title>VSG repertoire of Trypanosoma brucei EATRO 1125.</title>
        <authorList>
            <person name="Cross G.A."/>
        </authorList>
    </citation>
    <scope>NUCLEOTIDE SEQUENCE</scope>
    <source>
        <strain evidence="9">EATRO 1125</strain>
    </source>
</reference>
<sequence>MEFLMRSAWRMGFLLALLTQEKATHNAFDETAVKKLCNLATSLQNAAGVANKKLVILADAAEVATTTKAKLLIEALSTEDNDTALLFASAALEAATCGASAAAKLKEHIPKALAATTTAAMGAGALTSFFEMLQKMTDARNRKCISKSGGTPSTLLATPSQLGCPAYSIEAPGESTGFNAAHIKATGFTEFSEQTTSLIFDANADCAFLKGGGDALGDLWGPTATTIVGGLIDITGHAGNGANAGVKKVDNIAKDFAPSGETDTMAKKLMKAVATVNSIPTASCPTTETELLDHLLNPDNLKPHITTALKGLKRQTKGKEEQQITVLISKVAGKTSDQAKQLKTKLSKTKGKTLENDNPILKPLSQLGGDEGLADALLHAVSEVKIRKKHTQTVQKPVAQLQIALPITK</sequence>
<evidence type="ECO:0000256" key="6">
    <source>
        <dbReference type="ARBA" id="ARBA00023288"/>
    </source>
</evidence>
<dbReference type="InterPro" id="IPR001812">
    <property type="entry name" value="Trypano_VSG_A_N_dom"/>
</dbReference>
<organism evidence="9">
    <name type="scientific">Trypanosoma brucei</name>
    <dbReference type="NCBI Taxonomy" id="5691"/>
    <lineage>
        <taxon>Eukaryota</taxon>
        <taxon>Discoba</taxon>
        <taxon>Euglenozoa</taxon>
        <taxon>Kinetoplastea</taxon>
        <taxon>Metakinetoplastina</taxon>
        <taxon>Trypanosomatida</taxon>
        <taxon>Trypanosomatidae</taxon>
        <taxon>Trypanosoma</taxon>
    </lineage>
</organism>
<accession>A0A1J0R6N7</accession>
<dbReference type="VEuPathDB" id="TriTrypDB:Tb427_000095100"/>
<protein>
    <submittedName>
        <fullName evidence="9">Variant surface glycoprotein 1125.1326</fullName>
    </submittedName>
</protein>
<comment type="subcellular location">
    <subcellularLocation>
        <location evidence="1">Cell membrane</location>
        <topology evidence="1">Lipid-anchor</topology>
        <topology evidence="1">GPI-anchor</topology>
    </subcellularLocation>
</comment>
<proteinExistence type="predicted"/>
<evidence type="ECO:0000256" key="4">
    <source>
        <dbReference type="ARBA" id="ARBA00023136"/>
    </source>
</evidence>
<name>A0A1J0R6N7_9TRYP</name>
<evidence type="ECO:0000259" key="8">
    <source>
        <dbReference type="Pfam" id="PF00913"/>
    </source>
</evidence>
<keyword evidence="4" id="KW-0472">Membrane</keyword>
<keyword evidence="6" id="KW-0449">Lipoprotein</keyword>
<evidence type="ECO:0000256" key="7">
    <source>
        <dbReference type="SAM" id="SignalP"/>
    </source>
</evidence>
<evidence type="ECO:0000313" key="9">
    <source>
        <dbReference type="EMBL" id="APD73551.1"/>
    </source>
</evidence>
<dbReference type="GO" id="GO:0042783">
    <property type="term" value="P:symbiont-mediated evasion of host immune response"/>
    <property type="evidence" value="ECO:0007669"/>
    <property type="project" value="InterPro"/>
</dbReference>
<feature type="domain" description="Trypanosome variant surface glycoprotein A-type N-terminal" evidence="8">
    <location>
        <begin position="14"/>
        <end position="378"/>
    </location>
</feature>
<dbReference type="AlphaFoldDB" id="A0A1J0R6N7"/>
<dbReference type="Gene3D" id="3.90.150.10">
    <property type="entry name" value="Variant Surface Glycoprotein, subunit A domain 1"/>
    <property type="match status" value="1"/>
</dbReference>
<evidence type="ECO:0000256" key="3">
    <source>
        <dbReference type="ARBA" id="ARBA00022622"/>
    </source>
</evidence>
<evidence type="ECO:0000256" key="5">
    <source>
        <dbReference type="ARBA" id="ARBA00023180"/>
    </source>
</evidence>
<dbReference type="Gene3D" id="1.10.470.10">
    <property type="entry name" value="Variant Surface Glycoprotein, subunit A, domain 2"/>
    <property type="match status" value="1"/>
</dbReference>
<keyword evidence="2" id="KW-1003">Cell membrane</keyword>
<keyword evidence="7" id="KW-0732">Signal</keyword>
<dbReference type="GO" id="GO:0005886">
    <property type="term" value="C:plasma membrane"/>
    <property type="evidence" value="ECO:0007669"/>
    <property type="project" value="UniProtKB-SubCell"/>
</dbReference>
<keyword evidence="5" id="KW-0325">Glycoprotein</keyword>
<dbReference type="SUPFAM" id="SSF58087">
    <property type="entry name" value="Variant surface glycoprotein (N-terminal domain)"/>
    <property type="match status" value="1"/>
</dbReference>
<dbReference type="Pfam" id="PF00913">
    <property type="entry name" value="Trypan_glycop"/>
    <property type="match status" value="1"/>
</dbReference>
<keyword evidence="3" id="KW-0336">GPI-anchor</keyword>
<dbReference type="GO" id="GO:0098552">
    <property type="term" value="C:side of membrane"/>
    <property type="evidence" value="ECO:0007669"/>
    <property type="project" value="UniProtKB-KW"/>
</dbReference>
<feature type="chain" id="PRO_5012610816" evidence="7">
    <location>
        <begin position="24"/>
        <end position="409"/>
    </location>
</feature>
<feature type="signal peptide" evidence="7">
    <location>
        <begin position="1"/>
        <end position="23"/>
    </location>
</feature>
<dbReference type="EMBL" id="KX699595">
    <property type="protein sequence ID" value="APD73551.1"/>
    <property type="molecule type" value="Genomic_DNA"/>
</dbReference>
<evidence type="ECO:0000256" key="2">
    <source>
        <dbReference type="ARBA" id="ARBA00022475"/>
    </source>
</evidence>
<evidence type="ECO:0000256" key="1">
    <source>
        <dbReference type="ARBA" id="ARBA00004609"/>
    </source>
</evidence>